<protein>
    <submittedName>
        <fullName evidence="3">Uncharacterized protein</fullName>
    </submittedName>
</protein>
<evidence type="ECO:0000256" key="2">
    <source>
        <dbReference type="SAM" id="Phobius"/>
    </source>
</evidence>
<feature type="region of interest" description="Disordered" evidence="1">
    <location>
        <begin position="510"/>
        <end position="542"/>
    </location>
</feature>
<sequence length="586" mass="65272">MEKEHQPDSMATITMKPEYPPSEVYSASEPPPAYRQRASSAVQIARIAALTVVASSFILGSFILASSWIAARASCHQLEQLDAMLDKELALEGRPYGNDGLLADEPLPIGNAHALHAQAPLAPSTSAPPQQNTAAPSPDNLLKEDPLNLAESKFDEDKLQKIDEDNSKSEASDESSESESSGEDEDEELIRPLFKLPIQFDLDELAGAFLANNNQKGRMNCVVERRHEDPIERRFPFNILGAFAPRATQAERVAIICHGGDERPMPMFPDPQSQVFAFPLSGPVRLPIRPQPERPSMPAQAPEARAQYSPLPQSRPVPFPMSMPWDSYEEHMSGPREMRIRVQSVMAIPANNAPSSDNMGPFAPPPMPQNQEQHEQRMYSEEQMSAPRGIRVIAVPAPHNMVPQPESMGHFAPQQQSQTQQQDQDEQPAVLHQFVPQTAPTQEVEQPEVQKMQMEGSPVQMNLPYDLTQDDLRLIHRTAQDAIANQRREQQIDNDMQEVKTIMNTLAAAAEAEADDQSRGEEQQQSEENYTPSQDAPAQAPRVPRTLLLPQDMDGRPHYMQPRSVRSVDALVPQEKRVKRCACSCR</sequence>
<feature type="transmembrane region" description="Helical" evidence="2">
    <location>
        <begin position="47"/>
        <end position="71"/>
    </location>
</feature>
<proteinExistence type="predicted"/>
<feature type="compositionally biased region" description="Acidic residues" evidence="1">
    <location>
        <begin position="172"/>
        <end position="187"/>
    </location>
</feature>
<evidence type="ECO:0000313" key="3">
    <source>
        <dbReference type="EMBL" id="CAK1556252.1"/>
    </source>
</evidence>
<feature type="region of interest" description="Disordered" evidence="1">
    <location>
        <begin position="290"/>
        <end position="315"/>
    </location>
</feature>
<dbReference type="EMBL" id="CAVLEF010000283">
    <property type="protein sequence ID" value="CAK1556252.1"/>
    <property type="molecule type" value="Genomic_DNA"/>
</dbReference>
<evidence type="ECO:0000313" key="4">
    <source>
        <dbReference type="Proteomes" id="UP001497472"/>
    </source>
</evidence>
<keyword evidence="2" id="KW-0812">Transmembrane</keyword>
<dbReference type="Proteomes" id="UP001497472">
    <property type="component" value="Unassembled WGS sequence"/>
</dbReference>
<feature type="compositionally biased region" description="Polar residues" evidence="1">
    <location>
        <begin position="124"/>
        <end position="135"/>
    </location>
</feature>
<reference evidence="3 4" key="1">
    <citation type="submission" date="2023-11" db="EMBL/GenBank/DDBJ databases">
        <authorList>
            <person name="Okamura Y."/>
        </authorList>
    </citation>
    <scope>NUCLEOTIDE SEQUENCE [LARGE SCALE GENOMIC DNA]</scope>
</reference>
<keyword evidence="2" id="KW-1133">Transmembrane helix</keyword>
<feature type="region of interest" description="Disordered" evidence="1">
    <location>
        <begin position="121"/>
        <end position="187"/>
    </location>
</feature>
<comment type="caution">
    <text evidence="3">The sequence shown here is derived from an EMBL/GenBank/DDBJ whole genome shotgun (WGS) entry which is preliminary data.</text>
</comment>
<accession>A0AAV1K4Z7</accession>
<dbReference type="AlphaFoldDB" id="A0AAV1K4Z7"/>
<name>A0AAV1K4Z7_9NEOP</name>
<gene>
    <name evidence="3" type="ORF">LNINA_LOCUS15016</name>
</gene>
<feature type="region of interest" description="Disordered" evidence="1">
    <location>
        <begin position="1"/>
        <end position="32"/>
    </location>
</feature>
<evidence type="ECO:0000256" key="1">
    <source>
        <dbReference type="SAM" id="MobiDB-lite"/>
    </source>
</evidence>
<feature type="compositionally biased region" description="Basic and acidic residues" evidence="1">
    <location>
        <begin position="141"/>
        <end position="171"/>
    </location>
</feature>
<keyword evidence="2" id="KW-0472">Membrane</keyword>
<organism evidence="3 4">
    <name type="scientific">Leptosia nina</name>
    <dbReference type="NCBI Taxonomy" id="320188"/>
    <lineage>
        <taxon>Eukaryota</taxon>
        <taxon>Metazoa</taxon>
        <taxon>Ecdysozoa</taxon>
        <taxon>Arthropoda</taxon>
        <taxon>Hexapoda</taxon>
        <taxon>Insecta</taxon>
        <taxon>Pterygota</taxon>
        <taxon>Neoptera</taxon>
        <taxon>Endopterygota</taxon>
        <taxon>Lepidoptera</taxon>
        <taxon>Glossata</taxon>
        <taxon>Ditrysia</taxon>
        <taxon>Papilionoidea</taxon>
        <taxon>Pieridae</taxon>
        <taxon>Pierinae</taxon>
        <taxon>Leptosia</taxon>
    </lineage>
</organism>
<feature type="region of interest" description="Disordered" evidence="1">
    <location>
        <begin position="401"/>
        <end position="427"/>
    </location>
</feature>
<keyword evidence="4" id="KW-1185">Reference proteome</keyword>